<keyword evidence="2" id="KW-1185">Reference proteome</keyword>
<name>A0A2A2L651_9BILA</name>
<evidence type="ECO:0000313" key="1">
    <source>
        <dbReference type="EMBL" id="PAV81726.1"/>
    </source>
</evidence>
<sequence length="620" mass="71450">MKILQSFKKKTTKDSSYHLSSLKSTILAKRATSALDVTPSTSLEKWRAVAKEGSSCRRSSCSRRSYKLSSTGRKKLSTLFNFDAAEFRRNILRYNLLLSFASICYNSVGLKHNGIATAKVQGAPFHRPSTLFPSNLGMLVFANFRVYDRQKGIDMRKQHFDDEETQEKIIEKLADFFKDHNPFVHFHMRLKEKTISSKTRNSPSESWTEQHIKSYAGPETIEMREKGNHVSVFDVGVHEFASVARGVNIHSIVDRKQSWRTMNYYDQSTVRWPTHCYVKMMSSCMLIVEKEPDRIVLYNSQLRHEPSLHLADPLKASIIFKLFYVIFFLNYLIHLKIGDWVRVGLYSNLNIAYIDPIPLQDPPVPTRVVESAVQILSTVHFSHHESAKAESDDFGPIGVRKQLRVNAQIRGQTLKAWVKRLQMHERAKLAETLSSQPIMIWGVMETLDVDDQKIRLCDKLTMMSRKGEHAMALSAIEESEGEDFLIYSLHNNIGALIDEFNALKLGTQAKFETQKDVNFNESPVFADEHFKPCPPEKYRMRYGLITTVRAYEEYRVAFVWSLGCYPMRQGKLTWKKGTLVEGQWIRFYTRGDMKFNVYSICSSSEVTLILQVDDKVDRNV</sequence>
<dbReference type="AlphaFoldDB" id="A0A2A2L651"/>
<organism evidence="1 2">
    <name type="scientific">Diploscapter pachys</name>
    <dbReference type="NCBI Taxonomy" id="2018661"/>
    <lineage>
        <taxon>Eukaryota</taxon>
        <taxon>Metazoa</taxon>
        <taxon>Ecdysozoa</taxon>
        <taxon>Nematoda</taxon>
        <taxon>Chromadorea</taxon>
        <taxon>Rhabditida</taxon>
        <taxon>Rhabditina</taxon>
        <taxon>Rhabditomorpha</taxon>
        <taxon>Rhabditoidea</taxon>
        <taxon>Rhabditidae</taxon>
        <taxon>Diploscapter</taxon>
    </lineage>
</organism>
<proteinExistence type="predicted"/>
<evidence type="ECO:0000313" key="2">
    <source>
        <dbReference type="Proteomes" id="UP000218231"/>
    </source>
</evidence>
<protein>
    <submittedName>
        <fullName evidence="1">Uncharacterized protein</fullName>
    </submittedName>
</protein>
<accession>A0A2A2L651</accession>
<dbReference type="EMBL" id="LIAE01007134">
    <property type="protein sequence ID" value="PAV81726.1"/>
    <property type="molecule type" value="Genomic_DNA"/>
</dbReference>
<gene>
    <name evidence="1" type="ORF">WR25_13742</name>
</gene>
<comment type="caution">
    <text evidence="1">The sequence shown here is derived from an EMBL/GenBank/DDBJ whole genome shotgun (WGS) entry which is preliminary data.</text>
</comment>
<reference evidence="1 2" key="1">
    <citation type="journal article" date="2017" name="Curr. Biol.">
        <title>Genome architecture and evolution of a unichromosomal asexual nematode.</title>
        <authorList>
            <person name="Fradin H."/>
            <person name="Zegar C."/>
            <person name="Gutwein M."/>
            <person name="Lucas J."/>
            <person name="Kovtun M."/>
            <person name="Corcoran D."/>
            <person name="Baugh L.R."/>
            <person name="Kiontke K."/>
            <person name="Gunsalus K."/>
            <person name="Fitch D.H."/>
            <person name="Piano F."/>
        </authorList>
    </citation>
    <scope>NUCLEOTIDE SEQUENCE [LARGE SCALE GENOMIC DNA]</scope>
    <source>
        <strain evidence="1">PF1309</strain>
    </source>
</reference>
<dbReference type="Proteomes" id="UP000218231">
    <property type="component" value="Unassembled WGS sequence"/>
</dbReference>